<dbReference type="Proteomes" id="UP000245911">
    <property type="component" value="Unassembled WGS sequence"/>
</dbReference>
<organism evidence="2 3">
    <name type="scientific">Pararhodobacter oceanensis</name>
    <dbReference type="NCBI Taxonomy" id="2172121"/>
    <lineage>
        <taxon>Bacteria</taxon>
        <taxon>Pseudomonadati</taxon>
        <taxon>Pseudomonadota</taxon>
        <taxon>Alphaproteobacteria</taxon>
        <taxon>Rhodobacterales</taxon>
        <taxon>Paracoccaceae</taxon>
        <taxon>Pararhodobacter</taxon>
    </lineage>
</organism>
<accession>A0A2T8HSV8</accession>
<comment type="caution">
    <text evidence="2">The sequence shown here is derived from an EMBL/GenBank/DDBJ whole genome shotgun (WGS) entry which is preliminary data.</text>
</comment>
<dbReference type="AlphaFoldDB" id="A0A2T8HSV8"/>
<dbReference type="GO" id="GO:0044780">
    <property type="term" value="P:bacterial-type flagellum assembly"/>
    <property type="evidence" value="ECO:0007669"/>
    <property type="project" value="InterPro"/>
</dbReference>
<sequence length="119" mass="13179">MSRSSKPDLTRMLTLLEQERKALRAYDLDRLSRLAPRKEALLARLEAGIAPQDGAESLVHAVRDGARENAQLYQAAIQGLQDARSLITRCTAPPDDRTYSRDGARQVIDPPAGTVQRRA</sequence>
<dbReference type="RefSeq" id="WP_116558957.1">
    <property type="nucleotide sequence ID" value="NZ_JBLWXM010000020.1"/>
</dbReference>
<dbReference type="SUPFAM" id="SSF140566">
    <property type="entry name" value="FlgN-like"/>
    <property type="match status" value="1"/>
</dbReference>
<dbReference type="InterPro" id="IPR036679">
    <property type="entry name" value="FlgN-like_sf"/>
</dbReference>
<evidence type="ECO:0000313" key="2">
    <source>
        <dbReference type="EMBL" id="PVH28505.1"/>
    </source>
</evidence>
<keyword evidence="3" id="KW-1185">Reference proteome</keyword>
<feature type="region of interest" description="Disordered" evidence="1">
    <location>
        <begin position="92"/>
        <end position="119"/>
    </location>
</feature>
<evidence type="ECO:0000256" key="1">
    <source>
        <dbReference type="SAM" id="MobiDB-lite"/>
    </source>
</evidence>
<feature type="compositionally biased region" description="Basic and acidic residues" evidence="1">
    <location>
        <begin position="94"/>
        <end position="104"/>
    </location>
</feature>
<proteinExistence type="predicted"/>
<reference evidence="2 3" key="1">
    <citation type="submission" date="2018-04" db="EMBL/GenBank/DDBJ databases">
        <title>Pararhodobacter oceanense sp. nov., isolated from marine intertidal sediment.</title>
        <authorList>
            <person name="Wang X.-L."/>
            <person name="Du Z.-J."/>
        </authorList>
    </citation>
    <scope>NUCLEOTIDE SEQUENCE [LARGE SCALE GENOMIC DNA]</scope>
    <source>
        <strain evidence="2 3">AM505</strain>
    </source>
</reference>
<evidence type="ECO:0000313" key="3">
    <source>
        <dbReference type="Proteomes" id="UP000245911"/>
    </source>
</evidence>
<name>A0A2T8HSV8_9RHOB</name>
<dbReference type="Gene3D" id="1.20.58.300">
    <property type="entry name" value="FlgN-like"/>
    <property type="match status" value="1"/>
</dbReference>
<protein>
    <recommendedName>
        <fullName evidence="4">Flagellar protein FlgN</fullName>
    </recommendedName>
</protein>
<gene>
    <name evidence="2" type="ORF">DDE20_13125</name>
</gene>
<evidence type="ECO:0008006" key="4">
    <source>
        <dbReference type="Google" id="ProtNLM"/>
    </source>
</evidence>
<dbReference type="EMBL" id="QDKM01000005">
    <property type="protein sequence ID" value="PVH28505.1"/>
    <property type="molecule type" value="Genomic_DNA"/>
</dbReference>